<sequence>MGTSCSRKRRSRRPRGGRKLGGSQSCWASGEAFGRKNQGHSTIAIALKLRRLTRRIGNACLVRTTFSRASTREKGGKCESTGRRSC</sequence>
<gene>
    <name evidence="2" type="ORF">CHC_T00007918001</name>
</gene>
<dbReference type="RefSeq" id="XP_005712281.1">
    <property type="nucleotide sequence ID" value="XM_005712224.1"/>
</dbReference>
<dbReference type="KEGG" id="ccp:CHC_T00007918001"/>
<feature type="compositionally biased region" description="Basic residues" evidence="1">
    <location>
        <begin position="1"/>
        <end position="18"/>
    </location>
</feature>
<protein>
    <submittedName>
        <fullName evidence="2">Uncharacterized protein</fullName>
    </submittedName>
</protein>
<dbReference type="EMBL" id="HG001523">
    <property type="protein sequence ID" value="CDF77407.1"/>
    <property type="molecule type" value="Genomic_DNA"/>
</dbReference>
<dbReference type="GeneID" id="17320053"/>
<reference evidence="3" key="1">
    <citation type="journal article" date="2013" name="Proc. Natl. Acad. Sci. U.S.A.">
        <title>Genome structure and metabolic features in the red seaweed Chondrus crispus shed light on evolution of the Archaeplastida.</title>
        <authorList>
            <person name="Collen J."/>
            <person name="Porcel B."/>
            <person name="Carre W."/>
            <person name="Ball S.G."/>
            <person name="Chaparro C."/>
            <person name="Tonon T."/>
            <person name="Barbeyron T."/>
            <person name="Michel G."/>
            <person name="Noel B."/>
            <person name="Valentin K."/>
            <person name="Elias M."/>
            <person name="Artiguenave F."/>
            <person name="Arun A."/>
            <person name="Aury J.M."/>
            <person name="Barbosa-Neto J.F."/>
            <person name="Bothwell J.H."/>
            <person name="Bouget F.Y."/>
            <person name="Brillet L."/>
            <person name="Cabello-Hurtado F."/>
            <person name="Capella-Gutierrez S."/>
            <person name="Charrier B."/>
            <person name="Cladiere L."/>
            <person name="Cock J.M."/>
            <person name="Coelho S.M."/>
            <person name="Colleoni C."/>
            <person name="Czjzek M."/>
            <person name="Da Silva C."/>
            <person name="Delage L."/>
            <person name="Denoeud F."/>
            <person name="Deschamps P."/>
            <person name="Dittami S.M."/>
            <person name="Gabaldon T."/>
            <person name="Gachon C.M."/>
            <person name="Groisillier A."/>
            <person name="Herve C."/>
            <person name="Jabbari K."/>
            <person name="Katinka M."/>
            <person name="Kloareg B."/>
            <person name="Kowalczyk N."/>
            <person name="Labadie K."/>
            <person name="Leblanc C."/>
            <person name="Lopez P.J."/>
            <person name="McLachlan D.H."/>
            <person name="Meslet-Cladiere L."/>
            <person name="Moustafa A."/>
            <person name="Nehr Z."/>
            <person name="Nyvall Collen P."/>
            <person name="Panaud O."/>
            <person name="Partensky F."/>
            <person name="Poulain J."/>
            <person name="Rensing S.A."/>
            <person name="Rousvoal S."/>
            <person name="Samson G."/>
            <person name="Symeonidi A."/>
            <person name="Weissenbach J."/>
            <person name="Zambounis A."/>
            <person name="Wincker P."/>
            <person name="Boyen C."/>
        </authorList>
    </citation>
    <scope>NUCLEOTIDE SEQUENCE [LARGE SCALE GENOMIC DNA]</scope>
    <source>
        <strain evidence="3">cv. Stackhouse</strain>
    </source>
</reference>
<organism evidence="2 3">
    <name type="scientific">Chondrus crispus</name>
    <name type="common">Carrageen Irish moss</name>
    <name type="synonym">Polymorpha crispa</name>
    <dbReference type="NCBI Taxonomy" id="2769"/>
    <lineage>
        <taxon>Eukaryota</taxon>
        <taxon>Rhodophyta</taxon>
        <taxon>Florideophyceae</taxon>
        <taxon>Rhodymeniophycidae</taxon>
        <taxon>Gigartinales</taxon>
        <taxon>Gigartinaceae</taxon>
        <taxon>Chondrus</taxon>
    </lineage>
</organism>
<feature type="region of interest" description="Disordered" evidence="1">
    <location>
        <begin position="1"/>
        <end position="24"/>
    </location>
</feature>
<dbReference type="Proteomes" id="UP000012073">
    <property type="component" value="Unassembled WGS sequence"/>
</dbReference>
<keyword evidence="3" id="KW-1185">Reference proteome</keyword>
<evidence type="ECO:0000313" key="3">
    <source>
        <dbReference type="Proteomes" id="UP000012073"/>
    </source>
</evidence>
<dbReference type="AlphaFoldDB" id="S0F354"/>
<evidence type="ECO:0000256" key="1">
    <source>
        <dbReference type="SAM" id="MobiDB-lite"/>
    </source>
</evidence>
<evidence type="ECO:0000313" key="2">
    <source>
        <dbReference type="EMBL" id="CDF77407.1"/>
    </source>
</evidence>
<accession>S0F354</accession>
<dbReference type="Gramene" id="CDF77407">
    <property type="protein sequence ID" value="CDF77407"/>
    <property type="gene ID" value="CHC_T00007918001"/>
</dbReference>
<proteinExistence type="predicted"/>
<name>S0F354_CHOCR</name>